<accession>A0A819UYU8</accession>
<proteinExistence type="predicted"/>
<comment type="caution">
    <text evidence="1">The sequence shown here is derived from an EMBL/GenBank/DDBJ whole genome shotgun (WGS) entry which is preliminary data.</text>
</comment>
<evidence type="ECO:0000313" key="2">
    <source>
        <dbReference type="Proteomes" id="UP000663823"/>
    </source>
</evidence>
<feature type="non-terminal residue" evidence="1">
    <location>
        <position position="27"/>
    </location>
</feature>
<name>A0A819UYU8_9BILA</name>
<dbReference type="EMBL" id="CAJOAX010011966">
    <property type="protein sequence ID" value="CAF4103460.1"/>
    <property type="molecule type" value="Genomic_DNA"/>
</dbReference>
<gene>
    <name evidence="1" type="ORF">OTI717_LOCUS34225</name>
</gene>
<sequence length="27" mass="2992">MSTDKTTMKSVTNPDLNYRGSNGVYVI</sequence>
<feature type="non-terminal residue" evidence="1">
    <location>
        <position position="1"/>
    </location>
</feature>
<organism evidence="1 2">
    <name type="scientific">Rotaria sordida</name>
    <dbReference type="NCBI Taxonomy" id="392033"/>
    <lineage>
        <taxon>Eukaryota</taxon>
        <taxon>Metazoa</taxon>
        <taxon>Spiralia</taxon>
        <taxon>Gnathifera</taxon>
        <taxon>Rotifera</taxon>
        <taxon>Eurotatoria</taxon>
        <taxon>Bdelloidea</taxon>
        <taxon>Philodinida</taxon>
        <taxon>Philodinidae</taxon>
        <taxon>Rotaria</taxon>
    </lineage>
</organism>
<protein>
    <submittedName>
        <fullName evidence="1">Uncharacterized protein</fullName>
    </submittedName>
</protein>
<evidence type="ECO:0000313" key="1">
    <source>
        <dbReference type="EMBL" id="CAF4103460.1"/>
    </source>
</evidence>
<reference evidence="1" key="1">
    <citation type="submission" date="2021-02" db="EMBL/GenBank/DDBJ databases">
        <authorList>
            <person name="Nowell W R."/>
        </authorList>
    </citation>
    <scope>NUCLEOTIDE SEQUENCE</scope>
</reference>
<dbReference type="Proteomes" id="UP000663823">
    <property type="component" value="Unassembled WGS sequence"/>
</dbReference>
<dbReference type="AlphaFoldDB" id="A0A819UYU8"/>